<evidence type="ECO:0000313" key="3">
    <source>
        <dbReference type="Proteomes" id="UP001234787"/>
    </source>
</evidence>
<gene>
    <name evidence="2" type="ORF">SUGI_1276250</name>
</gene>
<dbReference type="PANTHER" id="PTHR31479:SF2">
    <property type="entry name" value="ALPHA_BETA-HYDROLASES SUPERFAMILY PROTEIN"/>
    <property type="match status" value="1"/>
</dbReference>
<dbReference type="SUPFAM" id="SSF53474">
    <property type="entry name" value="alpha/beta-Hydrolases"/>
    <property type="match status" value="1"/>
</dbReference>
<dbReference type="Proteomes" id="UP001234787">
    <property type="component" value="Unassembled WGS sequence"/>
</dbReference>
<feature type="domain" description="Fungal lipase-type" evidence="1">
    <location>
        <begin position="132"/>
        <end position="171"/>
    </location>
</feature>
<evidence type="ECO:0000313" key="2">
    <source>
        <dbReference type="EMBL" id="GLJ56957.1"/>
    </source>
</evidence>
<accession>A0AAD3NQK0</accession>
<dbReference type="InterPro" id="IPR029058">
    <property type="entry name" value="AB_hydrolase_fold"/>
</dbReference>
<dbReference type="Gene3D" id="3.40.50.1820">
    <property type="entry name" value="alpha/beta hydrolase"/>
    <property type="match status" value="1"/>
</dbReference>
<dbReference type="InterPro" id="IPR002921">
    <property type="entry name" value="Fungal_lipase-type"/>
</dbReference>
<name>A0AAD3NQK0_CRYJA</name>
<dbReference type="GO" id="GO:0006629">
    <property type="term" value="P:lipid metabolic process"/>
    <property type="evidence" value="ECO:0007669"/>
    <property type="project" value="InterPro"/>
</dbReference>
<evidence type="ECO:0000259" key="1">
    <source>
        <dbReference type="Pfam" id="PF01764"/>
    </source>
</evidence>
<comment type="caution">
    <text evidence="2">The sequence shown here is derived from an EMBL/GenBank/DDBJ whole genome shotgun (WGS) entry which is preliminary data.</text>
</comment>
<keyword evidence="3" id="KW-1185">Reference proteome</keyword>
<reference evidence="2" key="1">
    <citation type="submission" date="2022-12" db="EMBL/GenBank/DDBJ databases">
        <title>Chromosome-Level Genome Assembly of Japanese Cedar (Cryptomeriajaponica D. Don).</title>
        <authorList>
            <person name="Fujino T."/>
            <person name="Yamaguchi K."/>
            <person name="Yokoyama T."/>
            <person name="Hamanaka T."/>
            <person name="Harazono Y."/>
            <person name="Kamada H."/>
            <person name="Kobayashi W."/>
            <person name="Ujino-Ihara T."/>
            <person name="Uchiyama K."/>
            <person name="Matsumoto A."/>
            <person name="Izuno A."/>
            <person name="Tsumura Y."/>
            <person name="Toyoda A."/>
            <person name="Shigenobu S."/>
            <person name="Moriguchi Y."/>
            <person name="Ueno S."/>
            <person name="Kasahara M."/>
        </authorList>
    </citation>
    <scope>NUCLEOTIDE SEQUENCE</scope>
</reference>
<dbReference type="EMBL" id="BSEH01000060">
    <property type="protein sequence ID" value="GLJ56957.1"/>
    <property type="molecule type" value="Genomic_DNA"/>
</dbReference>
<organism evidence="2 3">
    <name type="scientific">Cryptomeria japonica</name>
    <name type="common">Japanese cedar</name>
    <name type="synonym">Cupressus japonica</name>
    <dbReference type="NCBI Taxonomy" id="3369"/>
    <lineage>
        <taxon>Eukaryota</taxon>
        <taxon>Viridiplantae</taxon>
        <taxon>Streptophyta</taxon>
        <taxon>Embryophyta</taxon>
        <taxon>Tracheophyta</taxon>
        <taxon>Spermatophyta</taxon>
        <taxon>Pinopsida</taxon>
        <taxon>Pinidae</taxon>
        <taxon>Conifers II</taxon>
        <taxon>Cupressales</taxon>
        <taxon>Cupressaceae</taxon>
        <taxon>Cryptomeria</taxon>
    </lineage>
</organism>
<proteinExistence type="predicted"/>
<dbReference type="PANTHER" id="PTHR31479">
    <property type="entry name" value="ALPHA/BETA-HYDROLASES SUPERFAMILY PROTEIN"/>
    <property type="match status" value="1"/>
</dbReference>
<dbReference type="AlphaFoldDB" id="A0AAD3NQK0"/>
<sequence>MANNNGIDVTELLHLALPNWEDPIHRRCIAAGLVNIVYVLETNPNQAKELCCLLQFEVKETAIDEHDKSVYGAVFEWRGKEKAGPGGPPSEVVAFRGTLLRPRNILEDLILDFKVAIAHFNSIERIDKGLPFLRNSLHRNGCQNIWITGHSLGAAIALAAARKLEQKERRELEAHLFNPPFLSPTFPQLKVFERIAKILVGTRKCAPSFQCSQSQEICKHIQGPSEALAFQMGLKDESKLLELYGDFLHYSDWIPNLYVNEKDLICATYLHYFEVWKGIYEQKSHLVHESMKYFFCFEVATKKTPWHIVPSAKVFRVGRHFFSNHHGICQWWSKNLQVKSIEYIPPDEVTHCNFNRLQKSVVLHNKDGDDANHSSY</sequence>
<dbReference type="Pfam" id="PF01764">
    <property type="entry name" value="Lipase_3"/>
    <property type="match status" value="1"/>
</dbReference>
<protein>
    <recommendedName>
        <fullName evidence="1">Fungal lipase-type domain-containing protein</fullName>
    </recommendedName>
</protein>